<comment type="similarity">
    <text evidence="1">Belongs to the short-chain dehydrogenases/reductases (SDR) family.</text>
</comment>
<dbReference type="PRINTS" id="PR00081">
    <property type="entry name" value="GDHRDH"/>
</dbReference>
<evidence type="ECO:0000256" key="2">
    <source>
        <dbReference type="ARBA" id="ARBA00023002"/>
    </source>
</evidence>
<gene>
    <name evidence="3" type="ORF">NKW50_04535</name>
</gene>
<name>A0ABT1EY36_9PROT</name>
<dbReference type="SUPFAM" id="SSF51735">
    <property type="entry name" value="NAD(P)-binding Rossmann-fold domains"/>
    <property type="match status" value="1"/>
</dbReference>
<evidence type="ECO:0000313" key="3">
    <source>
        <dbReference type="EMBL" id="MCP1257857.1"/>
    </source>
</evidence>
<dbReference type="InterPro" id="IPR036291">
    <property type="entry name" value="NAD(P)-bd_dom_sf"/>
</dbReference>
<reference evidence="3 4" key="1">
    <citation type="submission" date="2022-06" db="EMBL/GenBank/DDBJ databases">
        <title>Acetobacer genomes from food samples.</title>
        <authorList>
            <person name="Sombolestani A."/>
        </authorList>
    </citation>
    <scope>NUCLEOTIDE SEQUENCE [LARGE SCALE GENOMIC DNA]</scope>
    <source>
        <strain evidence="3 4">R-83285</strain>
    </source>
</reference>
<organism evidence="3 4">
    <name type="scientific">Acetobacter lambici</name>
    <dbReference type="NCBI Taxonomy" id="1332824"/>
    <lineage>
        <taxon>Bacteria</taxon>
        <taxon>Pseudomonadati</taxon>
        <taxon>Pseudomonadota</taxon>
        <taxon>Alphaproteobacteria</taxon>
        <taxon>Acetobacterales</taxon>
        <taxon>Acetobacteraceae</taxon>
        <taxon>Acetobacter</taxon>
    </lineage>
</organism>
<dbReference type="Gene3D" id="3.40.50.720">
    <property type="entry name" value="NAD(P)-binding Rossmann-like Domain"/>
    <property type="match status" value="1"/>
</dbReference>
<dbReference type="PROSITE" id="PS00061">
    <property type="entry name" value="ADH_SHORT"/>
    <property type="match status" value="1"/>
</dbReference>
<keyword evidence="2" id="KW-0560">Oxidoreductase</keyword>
<dbReference type="CDD" id="cd05233">
    <property type="entry name" value="SDR_c"/>
    <property type="match status" value="1"/>
</dbReference>
<evidence type="ECO:0000256" key="1">
    <source>
        <dbReference type="ARBA" id="ARBA00006484"/>
    </source>
</evidence>
<keyword evidence="4" id="KW-1185">Reference proteome</keyword>
<proteinExistence type="inferred from homology"/>
<protein>
    <submittedName>
        <fullName evidence="3">SDR family oxidoreductase</fullName>
    </submittedName>
</protein>
<dbReference type="Proteomes" id="UP001523528">
    <property type="component" value="Unassembled WGS sequence"/>
</dbReference>
<evidence type="ECO:0000313" key="4">
    <source>
        <dbReference type="Proteomes" id="UP001523528"/>
    </source>
</evidence>
<dbReference type="InterPro" id="IPR002347">
    <property type="entry name" value="SDR_fam"/>
</dbReference>
<dbReference type="InterPro" id="IPR020904">
    <property type="entry name" value="Sc_DH/Rdtase_CS"/>
</dbReference>
<sequence>MITQTAFEGKTILLTGASSDSDIGLGIAQALAQCGARLILVGRRREELEKTRDLLANPAKHSVEPFDLYDMDAIPAWMARLAVAHGKLSGVVHSASVQGYSPVNTIKKQHFEGYFLLNVGAPMALARGLHQRGVAAENASMVLIGSSAGLRGMKGRALYASSKAALVGLTKSLALEFAKRRMRVNCIAPALIRGSKSDQQFAMLSEEQGKALEAIHPMGLGQPHNVADAVVFLLSDMASWVTGVVLPVDGGFVA</sequence>
<accession>A0ABT1EY36</accession>
<dbReference type="Pfam" id="PF13561">
    <property type="entry name" value="adh_short_C2"/>
    <property type="match status" value="1"/>
</dbReference>
<dbReference type="PANTHER" id="PTHR43639">
    <property type="entry name" value="OXIDOREDUCTASE, SHORT-CHAIN DEHYDROGENASE/REDUCTASE FAMILY (AFU_ORTHOLOGUE AFUA_5G02870)"/>
    <property type="match status" value="1"/>
</dbReference>
<dbReference type="PANTHER" id="PTHR43639:SF1">
    <property type="entry name" value="SHORT-CHAIN DEHYDROGENASE_REDUCTASE FAMILY PROTEIN"/>
    <property type="match status" value="1"/>
</dbReference>
<dbReference type="EMBL" id="JAMYZZ010000004">
    <property type="protein sequence ID" value="MCP1257857.1"/>
    <property type="molecule type" value="Genomic_DNA"/>
</dbReference>
<dbReference type="RefSeq" id="WP_165991400.1">
    <property type="nucleotide sequence ID" value="NZ_JAMYZY010000004.1"/>
</dbReference>
<dbReference type="PRINTS" id="PR00080">
    <property type="entry name" value="SDRFAMILY"/>
</dbReference>
<comment type="caution">
    <text evidence="3">The sequence shown here is derived from an EMBL/GenBank/DDBJ whole genome shotgun (WGS) entry which is preliminary data.</text>
</comment>